<dbReference type="EMBL" id="JAZDWU010000003">
    <property type="protein sequence ID" value="KAL0007662.1"/>
    <property type="molecule type" value="Genomic_DNA"/>
</dbReference>
<feature type="domain" description="MATH" evidence="1">
    <location>
        <begin position="176"/>
        <end position="301"/>
    </location>
</feature>
<keyword evidence="3" id="KW-1185">Reference proteome</keyword>
<dbReference type="Gene3D" id="2.60.210.10">
    <property type="entry name" value="Apoptosis, Tumor Necrosis Factor Receptor Associated Protein 2, Chain A"/>
    <property type="match status" value="2"/>
</dbReference>
<evidence type="ECO:0000313" key="2">
    <source>
        <dbReference type="EMBL" id="KAL0007662.1"/>
    </source>
</evidence>
<accession>A0AAW2DB66</accession>
<evidence type="ECO:0000313" key="3">
    <source>
        <dbReference type="Proteomes" id="UP001459277"/>
    </source>
</evidence>
<dbReference type="CDD" id="cd00121">
    <property type="entry name" value="MATH"/>
    <property type="match status" value="2"/>
</dbReference>
<dbReference type="SMART" id="SM00061">
    <property type="entry name" value="MATH"/>
    <property type="match status" value="2"/>
</dbReference>
<dbReference type="InterPro" id="IPR002083">
    <property type="entry name" value="MATH/TRAF_dom"/>
</dbReference>
<reference evidence="2 3" key="1">
    <citation type="submission" date="2024-01" db="EMBL/GenBank/DDBJ databases">
        <title>A telomere-to-telomere, gap-free genome of sweet tea (Lithocarpus litseifolius).</title>
        <authorList>
            <person name="Zhou J."/>
        </authorList>
    </citation>
    <scope>NUCLEOTIDE SEQUENCE [LARGE SCALE GENOMIC DNA]</scope>
    <source>
        <strain evidence="2">Zhou-2022a</strain>
        <tissue evidence="2">Leaf</tissue>
    </source>
</reference>
<dbReference type="AlphaFoldDB" id="A0AAW2DB66"/>
<dbReference type="PANTHER" id="PTHR46162">
    <property type="entry name" value="TRAF-LIKE FAMILY PROTEIN"/>
    <property type="match status" value="1"/>
</dbReference>
<dbReference type="PANTHER" id="PTHR46162:SF40">
    <property type="entry name" value="TRAF-LIKE FAMILY PROTEIN"/>
    <property type="match status" value="1"/>
</dbReference>
<feature type="domain" description="MATH" evidence="1">
    <location>
        <begin position="21"/>
        <end position="156"/>
    </location>
</feature>
<dbReference type="PROSITE" id="PS50144">
    <property type="entry name" value="MATH"/>
    <property type="match status" value="2"/>
</dbReference>
<name>A0AAW2DB66_9ROSI</name>
<dbReference type="SUPFAM" id="SSF49599">
    <property type="entry name" value="TRAF domain-like"/>
    <property type="match status" value="2"/>
</dbReference>
<organism evidence="2 3">
    <name type="scientific">Lithocarpus litseifolius</name>
    <dbReference type="NCBI Taxonomy" id="425828"/>
    <lineage>
        <taxon>Eukaryota</taxon>
        <taxon>Viridiplantae</taxon>
        <taxon>Streptophyta</taxon>
        <taxon>Embryophyta</taxon>
        <taxon>Tracheophyta</taxon>
        <taxon>Spermatophyta</taxon>
        <taxon>Magnoliopsida</taxon>
        <taxon>eudicotyledons</taxon>
        <taxon>Gunneridae</taxon>
        <taxon>Pentapetalae</taxon>
        <taxon>rosids</taxon>
        <taxon>fabids</taxon>
        <taxon>Fagales</taxon>
        <taxon>Fagaceae</taxon>
        <taxon>Lithocarpus</taxon>
    </lineage>
</organism>
<dbReference type="Proteomes" id="UP001459277">
    <property type="component" value="Unassembled WGS sequence"/>
</dbReference>
<proteinExistence type="predicted"/>
<protein>
    <recommendedName>
        <fullName evidence="1">MATH domain-containing protein</fullName>
    </recommendedName>
</protein>
<comment type="caution">
    <text evidence="2">The sequence shown here is derived from an EMBL/GenBank/DDBJ whole genome shotgun (WGS) entry which is preliminary data.</text>
</comment>
<evidence type="ECO:0000259" key="1">
    <source>
        <dbReference type="PROSITE" id="PS50144"/>
    </source>
</evidence>
<dbReference type="InterPro" id="IPR008974">
    <property type="entry name" value="TRAF-like"/>
</dbReference>
<dbReference type="Pfam" id="PF22486">
    <property type="entry name" value="MATH_2"/>
    <property type="match status" value="2"/>
</dbReference>
<sequence length="308" mass="36114">MEEAKLIDDLTIKRTKRHFRPAHYLLKIQSYSLLCDTGVEKYESGVFEVCGHKWRLSIYPKGNEIMNGIGHISVYLAIVDTEKYTLGWEVNVSFKLFMFDQIRDKFLTIQDADEAIRRFHDIKTEWGFHKFLSLEYFKDCSQGYLVNDCCVFGAELFVHERNARREFLTMIKEPPNRTMTWKIDNFTSLDKVTYYSRIFHVGDLKWKLLVYPKGIYNGEIKAISLFLFSCDCVLPEHKFFAEFKIRIKDQINNAHVEKTDKHWFSTSSNEGGFPYFMPLKDLQDASKGLLMNDALIIEGEIIVMSNVK</sequence>
<gene>
    <name evidence="2" type="ORF">SO802_009164</name>
</gene>